<protein>
    <submittedName>
        <fullName evidence="3">Chromo domain-containing protein</fullName>
    </submittedName>
</protein>
<gene>
    <name evidence="1" type="ORF">SBAD_LOCUS5830</name>
</gene>
<evidence type="ECO:0000313" key="2">
    <source>
        <dbReference type="Proteomes" id="UP000270296"/>
    </source>
</evidence>
<evidence type="ECO:0000313" key="3">
    <source>
        <dbReference type="WBParaSite" id="SBAD_0000606301-mRNA-1"/>
    </source>
</evidence>
<proteinExistence type="predicted"/>
<organism evidence="3">
    <name type="scientific">Soboliphyme baturini</name>
    <dbReference type="NCBI Taxonomy" id="241478"/>
    <lineage>
        <taxon>Eukaryota</taxon>
        <taxon>Metazoa</taxon>
        <taxon>Ecdysozoa</taxon>
        <taxon>Nematoda</taxon>
        <taxon>Enoplea</taxon>
        <taxon>Dorylaimia</taxon>
        <taxon>Dioctophymatida</taxon>
        <taxon>Dioctophymatoidea</taxon>
        <taxon>Soboliphymatidae</taxon>
        <taxon>Soboliphyme</taxon>
    </lineage>
</organism>
<reference evidence="1 2" key="2">
    <citation type="submission" date="2018-11" db="EMBL/GenBank/DDBJ databases">
        <authorList>
            <consortium name="Pathogen Informatics"/>
        </authorList>
    </citation>
    <scope>NUCLEOTIDE SEQUENCE [LARGE SCALE GENOMIC DNA]</scope>
</reference>
<reference evidence="3" key="1">
    <citation type="submission" date="2016-06" db="UniProtKB">
        <authorList>
            <consortium name="WormBaseParasite"/>
        </authorList>
    </citation>
    <scope>IDENTIFICATION</scope>
</reference>
<dbReference type="AlphaFoldDB" id="A0A183IQD3"/>
<dbReference type="OrthoDB" id="408933at2759"/>
<accession>A0A183IQD3</accession>
<dbReference type="Proteomes" id="UP000270296">
    <property type="component" value="Unassembled WGS sequence"/>
</dbReference>
<dbReference type="WBParaSite" id="SBAD_0000606301-mRNA-1">
    <property type="protein sequence ID" value="SBAD_0000606301-mRNA-1"/>
    <property type="gene ID" value="SBAD_0000606301"/>
</dbReference>
<name>A0A183IQD3_9BILA</name>
<evidence type="ECO:0000313" key="1">
    <source>
        <dbReference type="EMBL" id="VDP08419.1"/>
    </source>
</evidence>
<keyword evidence="2" id="KW-1185">Reference proteome</keyword>
<sequence>MSPVHLRPPYPLLVRSRGHTERGPLYYEIWEWPDRESGWSALSPKFQKNNLPALRDYTGCQPTGYLDPATEQFVTVPEMIPELVVPNLKGFRVSFN</sequence>
<dbReference type="EMBL" id="UZAM01009280">
    <property type="protein sequence ID" value="VDP08419.1"/>
    <property type="molecule type" value="Genomic_DNA"/>
</dbReference>